<dbReference type="Proteomes" id="UP001195483">
    <property type="component" value="Unassembled WGS sequence"/>
</dbReference>
<gene>
    <name evidence="5" type="ORF">CHS0354_018288</name>
</gene>
<dbReference type="Pfam" id="PF00008">
    <property type="entry name" value="EGF"/>
    <property type="match status" value="1"/>
</dbReference>
<evidence type="ECO:0000313" key="5">
    <source>
        <dbReference type="EMBL" id="KAK3611595.1"/>
    </source>
</evidence>
<feature type="disulfide bond" evidence="2">
    <location>
        <begin position="121"/>
        <end position="130"/>
    </location>
</feature>
<dbReference type="AlphaFoldDB" id="A0AAE0WG85"/>
<dbReference type="SMART" id="SM00327">
    <property type="entry name" value="VWA"/>
    <property type="match status" value="1"/>
</dbReference>
<dbReference type="CDD" id="cd00054">
    <property type="entry name" value="EGF_CA"/>
    <property type="match status" value="2"/>
</dbReference>
<keyword evidence="2" id="KW-0245">EGF-like domain</keyword>
<dbReference type="GO" id="GO:0005509">
    <property type="term" value="F:calcium ion binding"/>
    <property type="evidence" value="ECO:0007669"/>
    <property type="project" value="InterPro"/>
</dbReference>
<dbReference type="PROSITE" id="PS50026">
    <property type="entry name" value="EGF_3"/>
    <property type="match status" value="2"/>
</dbReference>
<dbReference type="SUPFAM" id="SSF57196">
    <property type="entry name" value="EGF/Laminin"/>
    <property type="match status" value="1"/>
</dbReference>
<name>A0AAE0WG85_9BIVA</name>
<dbReference type="PROSITE" id="PS01187">
    <property type="entry name" value="EGF_CA"/>
    <property type="match status" value="1"/>
</dbReference>
<dbReference type="PROSITE" id="PS50234">
    <property type="entry name" value="VWFA"/>
    <property type="match status" value="1"/>
</dbReference>
<comment type="caution">
    <text evidence="5">The sequence shown here is derived from an EMBL/GenBank/DDBJ whole genome shotgun (WGS) entry which is preliminary data.</text>
</comment>
<evidence type="ECO:0000256" key="2">
    <source>
        <dbReference type="PROSITE-ProRule" id="PRU00076"/>
    </source>
</evidence>
<evidence type="ECO:0000313" key="6">
    <source>
        <dbReference type="Proteomes" id="UP001195483"/>
    </source>
</evidence>
<dbReference type="InterPro" id="IPR036465">
    <property type="entry name" value="vWFA_dom_sf"/>
</dbReference>
<feature type="domain" description="VWFA" evidence="4">
    <location>
        <begin position="141"/>
        <end position="311"/>
    </location>
</feature>
<dbReference type="SUPFAM" id="SSF53300">
    <property type="entry name" value="vWA-like"/>
    <property type="match status" value="1"/>
</dbReference>
<reference evidence="5" key="1">
    <citation type="journal article" date="2021" name="Genome Biol. Evol.">
        <title>A High-Quality Reference Genome for a Parasitic Bivalve with Doubly Uniparental Inheritance (Bivalvia: Unionida).</title>
        <authorList>
            <person name="Smith C.H."/>
        </authorList>
    </citation>
    <scope>NUCLEOTIDE SEQUENCE</scope>
    <source>
        <strain evidence="5">CHS0354</strain>
    </source>
</reference>
<dbReference type="PANTHER" id="PTHR24020:SF84">
    <property type="entry name" value="VWFA DOMAIN-CONTAINING PROTEIN"/>
    <property type="match status" value="1"/>
</dbReference>
<comment type="caution">
    <text evidence="2">Lacks conserved residue(s) required for the propagation of feature annotation.</text>
</comment>
<evidence type="ECO:0000259" key="3">
    <source>
        <dbReference type="PROSITE" id="PS50026"/>
    </source>
</evidence>
<dbReference type="FunFam" id="2.10.25.10:FF:000294">
    <property type="entry name" value="Delta-like protein"/>
    <property type="match status" value="1"/>
</dbReference>
<dbReference type="PROSITE" id="PS00022">
    <property type="entry name" value="EGF_1"/>
    <property type="match status" value="2"/>
</dbReference>
<protein>
    <submittedName>
        <fullName evidence="5">Uncharacterized protein</fullName>
    </submittedName>
</protein>
<dbReference type="PROSITE" id="PS00010">
    <property type="entry name" value="ASX_HYDROXYL"/>
    <property type="match status" value="1"/>
</dbReference>
<dbReference type="Gene3D" id="2.10.25.10">
    <property type="entry name" value="Laminin"/>
    <property type="match status" value="2"/>
</dbReference>
<feature type="domain" description="EGF-like" evidence="3">
    <location>
        <begin position="55"/>
        <end position="93"/>
    </location>
</feature>
<proteinExistence type="predicted"/>
<dbReference type="SMART" id="SM00181">
    <property type="entry name" value="EGF"/>
    <property type="match status" value="2"/>
</dbReference>
<organism evidence="5 6">
    <name type="scientific">Potamilus streckersoni</name>
    <dbReference type="NCBI Taxonomy" id="2493646"/>
    <lineage>
        <taxon>Eukaryota</taxon>
        <taxon>Metazoa</taxon>
        <taxon>Spiralia</taxon>
        <taxon>Lophotrochozoa</taxon>
        <taxon>Mollusca</taxon>
        <taxon>Bivalvia</taxon>
        <taxon>Autobranchia</taxon>
        <taxon>Heteroconchia</taxon>
        <taxon>Palaeoheterodonta</taxon>
        <taxon>Unionida</taxon>
        <taxon>Unionoidea</taxon>
        <taxon>Unionidae</taxon>
        <taxon>Ambleminae</taxon>
        <taxon>Lampsilini</taxon>
        <taxon>Potamilus</taxon>
    </lineage>
</organism>
<keyword evidence="1 2" id="KW-1015">Disulfide bond</keyword>
<sequence>MSKESTCELRSSECRTEEIREHLCRKGINACPSYLICTIDASSNWCPAHYTTQCTNVCDTLVPRCKNGGTCMNISADDYRCICPQGFDGKDCDRDINECLRQPCQPIHYCENLFGNYSCNCKNGLSGQNCDLERCKMGPGDVVFLVDSSVSQGKDNFSKQLDFIKEFVKSIYIGQTFFRVSVITFSFNARVEFNLTKYLDNYTLLDAIDRIHYNPGVTNTGRALRAAREEVFPSNRTDVTKRVIILTDSMFSNKSDTIIQAKLLKDAGVTIVTIGIGSGVLHEELLEIASDYSDFFNVSTIDGLYSIQHKIGRCVYEGIKFE</sequence>
<feature type="domain" description="EGF-like" evidence="3">
    <location>
        <begin position="95"/>
        <end position="131"/>
    </location>
</feature>
<keyword evidence="6" id="KW-1185">Reference proteome</keyword>
<dbReference type="PRINTS" id="PR00453">
    <property type="entry name" value="VWFADOMAIN"/>
</dbReference>
<dbReference type="InterPro" id="IPR001881">
    <property type="entry name" value="EGF-like_Ca-bd_dom"/>
</dbReference>
<dbReference type="Pfam" id="PF00092">
    <property type="entry name" value="VWA"/>
    <property type="match status" value="1"/>
</dbReference>
<evidence type="ECO:0000256" key="1">
    <source>
        <dbReference type="ARBA" id="ARBA00023157"/>
    </source>
</evidence>
<dbReference type="SMART" id="SM00179">
    <property type="entry name" value="EGF_CA"/>
    <property type="match status" value="2"/>
</dbReference>
<reference evidence="5" key="3">
    <citation type="submission" date="2023-05" db="EMBL/GenBank/DDBJ databases">
        <authorList>
            <person name="Smith C.H."/>
        </authorList>
    </citation>
    <scope>NUCLEOTIDE SEQUENCE</scope>
    <source>
        <strain evidence="5">CHS0354</strain>
        <tissue evidence="5">Mantle</tissue>
    </source>
</reference>
<dbReference type="InterPro" id="IPR000152">
    <property type="entry name" value="EGF-type_Asp/Asn_hydroxyl_site"/>
</dbReference>
<feature type="disulfide bond" evidence="2">
    <location>
        <begin position="83"/>
        <end position="92"/>
    </location>
</feature>
<reference evidence="5" key="2">
    <citation type="journal article" date="2021" name="Genome Biol. Evol.">
        <title>Developing a high-quality reference genome for a parasitic bivalve with doubly uniparental inheritance (Bivalvia: Unionida).</title>
        <authorList>
            <person name="Smith C.H."/>
        </authorList>
    </citation>
    <scope>NUCLEOTIDE SEQUENCE</scope>
    <source>
        <strain evidence="5">CHS0354</strain>
        <tissue evidence="5">Mantle</tissue>
    </source>
</reference>
<dbReference type="Gene3D" id="3.40.50.410">
    <property type="entry name" value="von Willebrand factor, type A domain"/>
    <property type="match status" value="1"/>
</dbReference>
<dbReference type="InterPro" id="IPR002035">
    <property type="entry name" value="VWF_A"/>
</dbReference>
<dbReference type="PANTHER" id="PTHR24020">
    <property type="entry name" value="COLLAGEN ALPHA"/>
    <property type="match status" value="1"/>
</dbReference>
<evidence type="ECO:0000259" key="4">
    <source>
        <dbReference type="PROSITE" id="PS50234"/>
    </source>
</evidence>
<dbReference type="InterPro" id="IPR018097">
    <property type="entry name" value="EGF_Ca-bd_CS"/>
</dbReference>
<dbReference type="CDD" id="cd01450">
    <property type="entry name" value="vWFA_subfamily_ECM"/>
    <property type="match status" value="1"/>
</dbReference>
<dbReference type="PROSITE" id="PS01186">
    <property type="entry name" value="EGF_2"/>
    <property type="match status" value="1"/>
</dbReference>
<dbReference type="InterPro" id="IPR000742">
    <property type="entry name" value="EGF"/>
</dbReference>
<dbReference type="EMBL" id="JAEAOA010001138">
    <property type="protein sequence ID" value="KAK3611595.1"/>
    <property type="molecule type" value="Genomic_DNA"/>
</dbReference>
<dbReference type="InterPro" id="IPR050525">
    <property type="entry name" value="ECM_Assembly_Org"/>
</dbReference>
<accession>A0AAE0WG85</accession>